<dbReference type="InterPro" id="IPR016181">
    <property type="entry name" value="Acyl_CoA_acyltransferase"/>
</dbReference>
<comment type="caution">
    <text evidence="1">The sequence shown here is derived from an EMBL/GenBank/DDBJ whole genome shotgun (WGS) entry which is preliminary data.</text>
</comment>
<sequence length="167" mass="19161">MKIAIESFTRELADEIVPLGQQSWDECSEIKKDTCAYHGQRGLPIDPDIDQYLYLAENHSLIAMTLRDEGNVLRGYALLILYRSLHLKTELCGNVDTFYVQPDHRLSMPRFMSQIEDTLRGRGVSIIGWPVTRTGKMYEILQRRGYIADDVVMELKLKDLPRGEPCA</sequence>
<keyword evidence="2" id="KW-1185">Reference proteome</keyword>
<accession>A0A4V6PJ66</accession>
<protein>
    <recommendedName>
        <fullName evidence="3">N-acetyltransferase domain-containing protein</fullName>
    </recommendedName>
</protein>
<gene>
    <name evidence="1" type="ORF">EYW47_00340</name>
</gene>
<dbReference type="EMBL" id="SMRP01000001">
    <property type="protein sequence ID" value="TDG25854.1"/>
    <property type="molecule type" value="Genomic_DNA"/>
</dbReference>
<name>A0A4V6PJ66_9BURK</name>
<dbReference type="Proteomes" id="UP000295722">
    <property type="component" value="Unassembled WGS sequence"/>
</dbReference>
<organism evidence="1 2">
    <name type="scientific">Paraburkholderia silviterrae</name>
    <dbReference type="NCBI Taxonomy" id="2528715"/>
    <lineage>
        <taxon>Bacteria</taxon>
        <taxon>Pseudomonadati</taxon>
        <taxon>Pseudomonadota</taxon>
        <taxon>Betaproteobacteria</taxon>
        <taxon>Burkholderiales</taxon>
        <taxon>Burkholderiaceae</taxon>
        <taxon>Paraburkholderia</taxon>
    </lineage>
</organism>
<evidence type="ECO:0000313" key="1">
    <source>
        <dbReference type="EMBL" id="TDG25854.1"/>
    </source>
</evidence>
<dbReference type="AlphaFoldDB" id="A0A4V6PJ66"/>
<evidence type="ECO:0008006" key="3">
    <source>
        <dbReference type="Google" id="ProtNLM"/>
    </source>
</evidence>
<dbReference type="SUPFAM" id="SSF55729">
    <property type="entry name" value="Acyl-CoA N-acyltransferases (Nat)"/>
    <property type="match status" value="1"/>
</dbReference>
<dbReference type="OrthoDB" id="9091568at2"/>
<evidence type="ECO:0000313" key="2">
    <source>
        <dbReference type="Proteomes" id="UP000295722"/>
    </source>
</evidence>
<dbReference type="RefSeq" id="WP_133192906.1">
    <property type="nucleotide sequence ID" value="NZ_JBHUCW010000015.1"/>
</dbReference>
<reference evidence="1 2" key="1">
    <citation type="submission" date="2019-03" db="EMBL/GenBank/DDBJ databases">
        <title>Paraburkholderia sp. 4M-K11, isolated from subtropical forest soil.</title>
        <authorList>
            <person name="Gao Z.-H."/>
            <person name="Qiu L.-H."/>
        </authorList>
    </citation>
    <scope>NUCLEOTIDE SEQUENCE [LARGE SCALE GENOMIC DNA]</scope>
    <source>
        <strain evidence="1 2">4M-K11</strain>
    </source>
</reference>
<proteinExistence type="predicted"/>